<keyword evidence="4 7" id="KW-0812">Transmembrane</keyword>
<dbReference type="EMBL" id="CP001618">
    <property type="protein sequence ID" value="ACQ81224.1"/>
    <property type="molecule type" value="Genomic_DNA"/>
</dbReference>
<dbReference type="AlphaFoldDB" id="C5BZP4"/>
<feature type="transmembrane region" description="Helical" evidence="7">
    <location>
        <begin position="175"/>
        <end position="200"/>
    </location>
</feature>
<name>C5BZP4_BEUC1</name>
<dbReference type="RefSeq" id="WP_015883464.1">
    <property type="nucleotide sequence ID" value="NC_012669.1"/>
</dbReference>
<dbReference type="PANTHER" id="PTHR43744">
    <property type="entry name" value="ABC TRANSPORTER PERMEASE PROTEIN MG189-RELATED-RELATED"/>
    <property type="match status" value="1"/>
</dbReference>
<gene>
    <name evidence="9" type="ordered locus">Bcav_2979</name>
</gene>
<dbReference type="CDD" id="cd06261">
    <property type="entry name" value="TM_PBP2"/>
    <property type="match status" value="1"/>
</dbReference>
<evidence type="ECO:0000256" key="7">
    <source>
        <dbReference type="RuleBase" id="RU363032"/>
    </source>
</evidence>
<reference evidence="9 10" key="1">
    <citation type="journal article" date="2009" name="Stand. Genomic Sci.">
        <title>Complete genome sequence of Beutenbergia cavernae type strain (HKI 0122).</title>
        <authorList>
            <person name="Land M."/>
            <person name="Pukall R."/>
            <person name="Abt B."/>
            <person name="Goker M."/>
            <person name="Rohde M."/>
            <person name="Glavina Del Rio T."/>
            <person name="Tice H."/>
            <person name="Copeland A."/>
            <person name="Cheng J.F."/>
            <person name="Lucas S."/>
            <person name="Chen F."/>
            <person name="Nolan M."/>
            <person name="Bruce D."/>
            <person name="Goodwin L."/>
            <person name="Pitluck S."/>
            <person name="Ivanova N."/>
            <person name="Mavromatis K."/>
            <person name="Ovchinnikova G."/>
            <person name="Pati A."/>
            <person name="Chen A."/>
            <person name="Palaniappan K."/>
            <person name="Hauser L."/>
            <person name="Chang Y.J."/>
            <person name="Jefferies C.C."/>
            <person name="Saunders E."/>
            <person name="Brettin T."/>
            <person name="Detter J.C."/>
            <person name="Han C."/>
            <person name="Chain P."/>
            <person name="Bristow J."/>
            <person name="Eisen J.A."/>
            <person name="Markowitz V."/>
            <person name="Hugenholtz P."/>
            <person name="Kyrpides N.C."/>
            <person name="Klenk H.P."/>
            <person name="Lapidus A."/>
        </authorList>
    </citation>
    <scope>NUCLEOTIDE SEQUENCE [LARGE SCALE GENOMIC DNA]</scope>
    <source>
        <strain evidence="10">ATCC BAA-8 / DSM 12333 / NBRC 16432</strain>
    </source>
</reference>
<dbReference type="Pfam" id="PF00528">
    <property type="entry name" value="BPD_transp_1"/>
    <property type="match status" value="1"/>
</dbReference>
<sequence>MLRRLSSAALTLVLVSMAVAAALPFLLMALTSLRTTRTFTLSFDFAAYHLENYASLFSTHEFFQRLVTTIVVVLIACVLNVGTATLAAFGFAKKPFPGSTALFWGIIASMMVPIQATLIPLYTIMRDLGLLNTYIGLALPLVGGFGVFLMKQFATGIPDELIDAARIDGAPDRTVFLRIAVPLMQPAIIALLIFTFLAAWNDFLWPLVSITKPDMATITYAIATLSGRSSTNYGLLTAAATISFLGPFLAYVLFQRRFVEGIALSGSKA</sequence>
<keyword evidence="3" id="KW-1003">Cell membrane</keyword>
<keyword evidence="5 7" id="KW-1133">Transmembrane helix</keyword>
<dbReference type="SUPFAM" id="SSF161098">
    <property type="entry name" value="MetI-like"/>
    <property type="match status" value="1"/>
</dbReference>
<keyword evidence="6 7" id="KW-0472">Membrane</keyword>
<evidence type="ECO:0000256" key="2">
    <source>
        <dbReference type="ARBA" id="ARBA00022448"/>
    </source>
</evidence>
<evidence type="ECO:0000313" key="9">
    <source>
        <dbReference type="EMBL" id="ACQ81224.1"/>
    </source>
</evidence>
<dbReference type="eggNOG" id="COG0395">
    <property type="taxonomic scope" value="Bacteria"/>
</dbReference>
<feature type="domain" description="ABC transmembrane type-1" evidence="8">
    <location>
        <begin position="66"/>
        <end position="254"/>
    </location>
</feature>
<dbReference type="Gene3D" id="1.10.3720.10">
    <property type="entry name" value="MetI-like"/>
    <property type="match status" value="1"/>
</dbReference>
<dbReference type="HOGENOM" id="CLU_016047_1_1_11"/>
<dbReference type="KEGG" id="bcv:Bcav_2979"/>
<comment type="similarity">
    <text evidence="7">Belongs to the binding-protein-dependent transport system permease family.</text>
</comment>
<organism evidence="9 10">
    <name type="scientific">Beutenbergia cavernae (strain ATCC BAA-8 / DSM 12333 / CCUG 43141 / JCM 11478 / NBRC 16432 / NCIMB 13614 / HKI 0122)</name>
    <dbReference type="NCBI Taxonomy" id="471853"/>
    <lineage>
        <taxon>Bacteria</taxon>
        <taxon>Bacillati</taxon>
        <taxon>Actinomycetota</taxon>
        <taxon>Actinomycetes</taxon>
        <taxon>Micrococcales</taxon>
        <taxon>Beutenbergiaceae</taxon>
        <taxon>Beutenbergia</taxon>
    </lineage>
</organism>
<dbReference type="InterPro" id="IPR000515">
    <property type="entry name" value="MetI-like"/>
</dbReference>
<feature type="transmembrane region" description="Helical" evidence="7">
    <location>
        <begin position="101"/>
        <end position="122"/>
    </location>
</feature>
<keyword evidence="10" id="KW-1185">Reference proteome</keyword>
<evidence type="ECO:0000256" key="6">
    <source>
        <dbReference type="ARBA" id="ARBA00023136"/>
    </source>
</evidence>
<dbReference type="PROSITE" id="PS50928">
    <property type="entry name" value="ABC_TM1"/>
    <property type="match status" value="1"/>
</dbReference>
<dbReference type="GO" id="GO:0005886">
    <property type="term" value="C:plasma membrane"/>
    <property type="evidence" value="ECO:0007669"/>
    <property type="project" value="UniProtKB-SubCell"/>
</dbReference>
<feature type="transmembrane region" description="Helical" evidence="7">
    <location>
        <begin position="233"/>
        <end position="254"/>
    </location>
</feature>
<dbReference type="STRING" id="471853.Bcav_2979"/>
<evidence type="ECO:0000313" key="10">
    <source>
        <dbReference type="Proteomes" id="UP000007962"/>
    </source>
</evidence>
<dbReference type="Proteomes" id="UP000007962">
    <property type="component" value="Chromosome"/>
</dbReference>
<accession>C5BZP4</accession>
<evidence type="ECO:0000256" key="1">
    <source>
        <dbReference type="ARBA" id="ARBA00004651"/>
    </source>
</evidence>
<comment type="subcellular location">
    <subcellularLocation>
        <location evidence="1 7">Cell membrane</location>
        <topology evidence="1 7">Multi-pass membrane protein</topology>
    </subcellularLocation>
</comment>
<evidence type="ECO:0000256" key="5">
    <source>
        <dbReference type="ARBA" id="ARBA00022989"/>
    </source>
</evidence>
<evidence type="ECO:0000256" key="3">
    <source>
        <dbReference type="ARBA" id="ARBA00022475"/>
    </source>
</evidence>
<feature type="transmembrane region" description="Helical" evidence="7">
    <location>
        <begin position="134"/>
        <end position="154"/>
    </location>
</feature>
<dbReference type="PANTHER" id="PTHR43744:SF8">
    <property type="entry name" value="SN-GLYCEROL-3-PHOSPHATE TRANSPORT SYSTEM PERMEASE PROTEIN UGPE"/>
    <property type="match status" value="1"/>
</dbReference>
<dbReference type="OrthoDB" id="2063054at2"/>
<proteinExistence type="inferred from homology"/>
<protein>
    <submittedName>
        <fullName evidence="9">Binding-protein-dependent transport systems inner membrane component</fullName>
    </submittedName>
</protein>
<evidence type="ECO:0000259" key="8">
    <source>
        <dbReference type="PROSITE" id="PS50928"/>
    </source>
</evidence>
<feature type="transmembrane region" description="Helical" evidence="7">
    <location>
        <begin position="66"/>
        <end position="89"/>
    </location>
</feature>
<keyword evidence="2 7" id="KW-0813">Transport</keyword>
<evidence type="ECO:0000256" key="4">
    <source>
        <dbReference type="ARBA" id="ARBA00022692"/>
    </source>
</evidence>
<dbReference type="InterPro" id="IPR035906">
    <property type="entry name" value="MetI-like_sf"/>
</dbReference>
<dbReference type="GO" id="GO:0055085">
    <property type="term" value="P:transmembrane transport"/>
    <property type="evidence" value="ECO:0007669"/>
    <property type="project" value="InterPro"/>
</dbReference>